<dbReference type="AlphaFoldDB" id="A0A2A3MGX6"/>
<dbReference type="InterPro" id="IPR043128">
    <property type="entry name" value="Rev_trsase/Diguanyl_cyclase"/>
</dbReference>
<dbReference type="InterPro" id="IPR052155">
    <property type="entry name" value="Biofilm_reg_signaling"/>
</dbReference>
<feature type="domain" description="EAL" evidence="4">
    <location>
        <begin position="499"/>
        <end position="753"/>
    </location>
</feature>
<keyword evidence="1" id="KW-1133">Transmembrane helix</keyword>
<feature type="transmembrane region" description="Helical" evidence="1">
    <location>
        <begin position="12"/>
        <end position="34"/>
    </location>
</feature>
<dbReference type="NCBIfam" id="TIGR00229">
    <property type="entry name" value="sensory_box"/>
    <property type="match status" value="1"/>
</dbReference>
<dbReference type="Pfam" id="PF00990">
    <property type="entry name" value="GGDEF"/>
    <property type="match status" value="1"/>
</dbReference>
<dbReference type="PROSITE" id="PS50883">
    <property type="entry name" value="EAL"/>
    <property type="match status" value="1"/>
</dbReference>
<dbReference type="PROSITE" id="PS50887">
    <property type="entry name" value="GGDEF"/>
    <property type="match status" value="1"/>
</dbReference>
<dbReference type="Pfam" id="PF08447">
    <property type="entry name" value="PAS_3"/>
    <property type="match status" value="1"/>
</dbReference>
<reference evidence="6 7" key="1">
    <citation type="submission" date="2017-09" db="EMBL/GenBank/DDBJ databases">
        <title>Pseudomonas abyssi sp. nov. isolated from Abyssopelagic Water.</title>
        <authorList>
            <person name="Wei Y."/>
        </authorList>
    </citation>
    <scope>NUCLEOTIDE SEQUENCE [LARGE SCALE GENOMIC DNA]</scope>
    <source>
        <strain evidence="6 7">MT5</strain>
    </source>
</reference>
<dbReference type="PANTHER" id="PTHR44757:SF2">
    <property type="entry name" value="BIOFILM ARCHITECTURE MAINTENANCE PROTEIN MBAA"/>
    <property type="match status" value="1"/>
</dbReference>
<dbReference type="Proteomes" id="UP000242313">
    <property type="component" value="Unassembled WGS sequence"/>
</dbReference>
<dbReference type="InterPro" id="IPR000700">
    <property type="entry name" value="PAS-assoc_C"/>
</dbReference>
<dbReference type="SMART" id="SM00086">
    <property type="entry name" value="PAC"/>
    <property type="match status" value="2"/>
</dbReference>
<evidence type="ECO:0000259" key="2">
    <source>
        <dbReference type="PROSITE" id="PS50112"/>
    </source>
</evidence>
<dbReference type="Gene3D" id="3.20.20.450">
    <property type="entry name" value="EAL domain"/>
    <property type="match status" value="1"/>
</dbReference>
<dbReference type="SUPFAM" id="SSF55073">
    <property type="entry name" value="Nucleotide cyclase"/>
    <property type="match status" value="1"/>
</dbReference>
<dbReference type="PROSITE" id="PS50112">
    <property type="entry name" value="PAS"/>
    <property type="match status" value="1"/>
</dbReference>
<keyword evidence="1" id="KW-0812">Transmembrane</keyword>
<dbReference type="PROSITE" id="PS50113">
    <property type="entry name" value="PAC"/>
    <property type="match status" value="2"/>
</dbReference>
<dbReference type="SMART" id="SM00267">
    <property type="entry name" value="GGDEF"/>
    <property type="match status" value="1"/>
</dbReference>
<dbReference type="RefSeq" id="WP_096004825.1">
    <property type="nucleotide sequence ID" value="NZ_NTMR01000012.1"/>
</dbReference>
<dbReference type="SMART" id="SM00052">
    <property type="entry name" value="EAL"/>
    <property type="match status" value="1"/>
</dbReference>
<comment type="caution">
    <text evidence="6">The sequence shown here is derived from an EMBL/GenBank/DDBJ whole genome shotgun (WGS) entry which is preliminary data.</text>
</comment>
<feature type="domain" description="GGDEF" evidence="5">
    <location>
        <begin position="357"/>
        <end position="490"/>
    </location>
</feature>
<proteinExistence type="predicted"/>
<dbReference type="InterPro" id="IPR035919">
    <property type="entry name" value="EAL_sf"/>
</dbReference>
<dbReference type="CDD" id="cd00130">
    <property type="entry name" value="PAS"/>
    <property type="match status" value="2"/>
</dbReference>
<dbReference type="CDD" id="cd01948">
    <property type="entry name" value="EAL"/>
    <property type="match status" value="1"/>
</dbReference>
<dbReference type="NCBIfam" id="TIGR00254">
    <property type="entry name" value="GGDEF"/>
    <property type="match status" value="1"/>
</dbReference>
<evidence type="ECO:0000313" key="7">
    <source>
        <dbReference type="Proteomes" id="UP000242313"/>
    </source>
</evidence>
<dbReference type="Pfam" id="PF00563">
    <property type="entry name" value="EAL"/>
    <property type="match status" value="1"/>
</dbReference>
<dbReference type="CDD" id="cd01949">
    <property type="entry name" value="GGDEF"/>
    <property type="match status" value="1"/>
</dbReference>
<dbReference type="Gene3D" id="3.30.70.270">
    <property type="match status" value="1"/>
</dbReference>
<evidence type="ECO:0000259" key="5">
    <source>
        <dbReference type="PROSITE" id="PS50887"/>
    </source>
</evidence>
<dbReference type="SUPFAM" id="SSF141868">
    <property type="entry name" value="EAL domain-like"/>
    <property type="match status" value="1"/>
</dbReference>
<feature type="domain" description="PAC" evidence="3">
    <location>
        <begin position="273"/>
        <end position="325"/>
    </location>
</feature>
<dbReference type="PANTHER" id="PTHR44757">
    <property type="entry name" value="DIGUANYLATE CYCLASE DGCP"/>
    <property type="match status" value="1"/>
</dbReference>
<dbReference type="InterPro" id="IPR013655">
    <property type="entry name" value="PAS_fold_3"/>
</dbReference>
<dbReference type="InterPro" id="IPR000014">
    <property type="entry name" value="PAS"/>
</dbReference>
<evidence type="ECO:0000313" key="6">
    <source>
        <dbReference type="EMBL" id="PBK04058.1"/>
    </source>
</evidence>
<sequence length="757" mass="84892">MTSTARAWVVTLSYLLVATLWVLFSDALLLMLELEDQQRLQTLKGIGFVLVTGTLLFFFVRYHLRRRRQQEEALRLERERFDLALSGGNDGIWDWDIDNQSLYLSPRSCELFGLPVGSSPLGDWQHLLAAEDRAAVHAALVQHLRGTTERLDITYRLARPVNGVSWVHAGGRALRDAEGRATRLVGVLRDVSEQVARETRLLQAGVMFDCTSEGMLICDAGQNIVDVNNAFCKITGYRAEEVIGRQPSLLASGRHDSDFYRQMWQQLMCCGRWSGEIWNRRKNGEIYPQWQNIIAVRDQRGELSHFVAVFADMSTLKRTQEEIDYLAHHDPLTKLPNRLLLTERLNTAMARTRRQESELALLFIDLDRFKGVNDSLGHNAGDQLLQLVAQRILQVCDDSDTLARLSSDEFALLLERPLGVEQLGKLAEHILQLLQTPFDLVGHLVHMSASVGLAMFPTDAADGAELLKNADSAMSVAKQRGPNSYAFYTQDLTEQARRRLALETDLHEAIQRGQLCVHYQLQKALDSGRWVSVEALVRWQHPVRGLVSPGEFLSVARQTGLIADIDEYVLDEACRQLRSWRDGGYDLRSVAVNMSGFWMERGDIAARVQHALERCGLPPECLELEVTEDEMMDFGEQGVALLDHLAALGVGLAIDDFGTGHSSLLRLKRMPVHKLKIDRGFVVDLPCSDSDSAMARAIIALGKSLQLKVIAEGVETAAQEALLHELGCDLGQGYLYNRPMPAAELETMLQQTRHLAD</sequence>
<evidence type="ECO:0000259" key="3">
    <source>
        <dbReference type="PROSITE" id="PS50113"/>
    </source>
</evidence>
<feature type="transmembrane region" description="Helical" evidence="1">
    <location>
        <begin position="46"/>
        <end position="64"/>
    </location>
</feature>
<gene>
    <name evidence="6" type="ORF">CNQ84_10460</name>
</gene>
<dbReference type="Pfam" id="PF13426">
    <property type="entry name" value="PAS_9"/>
    <property type="match status" value="1"/>
</dbReference>
<dbReference type="InterPro" id="IPR001633">
    <property type="entry name" value="EAL_dom"/>
</dbReference>
<evidence type="ECO:0000256" key="1">
    <source>
        <dbReference type="SAM" id="Phobius"/>
    </source>
</evidence>
<dbReference type="EMBL" id="NTMR01000012">
    <property type="protein sequence ID" value="PBK04058.1"/>
    <property type="molecule type" value="Genomic_DNA"/>
</dbReference>
<keyword evidence="1" id="KW-0472">Membrane</keyword>
<dbReference type="SUPFAM" id="SSF55785">
    <property type="entry name" value="PYP-like sensor domain (PAS domain)"/>
    <property type="match status" value="2"/>
</dbReference>
<protein>
    <submittedName>
        <fullName evidence="6">GGDEF domain-containing protein</fullName>
    </submittedName>
</protein>
<dbReference type="InterPro" id="IPR035965">
    <property type="entry name" value="PAS-like_dom_sf"/>
</dbReference>
<evidence type="ECO:0000259" key="4">
    <source>
        <dbReference type="PROSITE" id="PS50883"/>
    </source>
</evidence>
<dbReference type="InterPro" id="IPR001610">
    <property type="entry name" value="PAC"/>
</dbReference>
<feature type="domain" description="PAS" evidence="2">
    <location>
        <begin position="207"/>
        <end position="246"/>
    </location>
</feature>
<organism evidence="6 7">
    <name type="scientific">Pseudomonas abyssi</name>
    <dbReference type="NCBI Taxonomy" id="170540"/>
    <lineage>
        <taxon>Bacteria</taxon>
        <taxon>Pseudomonadati</taxon>
        <taxon>Pseudomonadota</taxon>
        <taxon>Gammaproteobacteria</taxon>
        <taxon>Pseudomonadales</taxon>
        <taxon>Pseudomonadaceae</taxon>
        <taxon>Pseudomonas</taxon>
    </lineage>
</organism>
<dbReference type="InterPro" id="IPR000160">
    <property type="entry name" value="GGDEF_dom"/>
</dbReference>
<keyword evidence="7" id="KW-1185">Reference proteome</keyword>
<dbReference type="InterPro" id="IPR029787">
    <property type="entry name" value="Nucleotide_cyclase"/>
</dbReference>
<accession>A0A2A3MGX6</accession>
<name>A0A2A3MGX6_9PSED</name>
<feature type="domain" description="PAC" evidence="3">
    <location>
        <begin position="151"/>
        <end position="203"/>
    </location>
</feature>
<dbReference type="SMART" id="SM00091">
    <property type="entry name" value="PAS"/>
    <property type="match status" value="2"/>
</dbReference>
<dbReference type="Gene3D" id="3.30.450.20">
    <property type="entry name" value="PAS domain"/>
    <property type="match status" value="2"/>
</dbReference>